<keyword evidence="6" id="KW-1133">Transmembrane helix</keyword>
<dbReference type="SMART" id="SM00388">
    <property type="entry name" value="HisKA"/>
    <property type="match status" value="2"/>
</dbReference>
<dbReference type="OrthoDB" id="60033at2759"/>
<protein>
    <recommendedName>
        <fullName evidence="2">histidine kinase</fullName>
        <ecNumber evidence="2">2.7.13.3</ecNumber>
    </recommendedName>
</protein>
<feature type="domain" description="Histidine kinase" evidence="7">
    <location>
        <begin position="379"/>
        <end position="645"/>
    </location>
</feature>
<dbReference type="SUPFAM" id="SSF52172">
    <property type="entry name" value="CheY-like"/>
    <property type="match status" value="2"/>
</dbReference>
<organism evidence="9 10">
    <name type="scientific">Gossypium stocksii</name>
    <dbReference type="NCBI Taxonomy" id="47602"/>
    <lineage>
        <taxon>Eukaryota</taxon>
        <taxon>Viridiplantae</taxon>
        <taxon>Streptophyta</taxon>
        <taxon>Embryophyta</taxon>
        <taxon>Tracheophyta</taxon>
        <taxon>Spermatophyta</taxon>
        <taxon>Magnoliopsida</taxon>
        <taxon>eudicotyledons</taxon>
        <taxon>Gunneridae</taxon>
        <taxon>Pentapetalae</taxon>
        <taxon>rosids</taxon>
        <taxon>malvids</taxon>
        <taxon>Malvales</taxon>
        <taxon>Malvaceae</taxon>
        <taxon>Malvoideae</taxon>
        <taxon>Gossypium</taxon>
    </lineage>
</organism>
<reference evidence="9 10" key="1">
    <citation type="journal article" date="2021" name="Plant Biotechnol. J.">
        <title>Multi-omics assisted identification of the key and species-specific regulatory components of drought-tolerant mechanisms in Gossypium stocksii.</title>
        <authorList>
            <person name="Yu D."/>
            <person name="Ke L."/>
            <person name="Zhang D."/>
            <person name="Wu Y."/>
            <person name="Sun Y."/>
            <person name="Mei J."/>
            <person name="Sun J."/>
            <person name="Sun Y."/>
        </authorList>
    </citation>
    <scope>NUCLEOTIDE SEQUENCE [LARGE SCALE GENOMIC DNA]</scope>
    <source>
        <strain evidence="10">cv. E1</strain>
        <tissue evidence="9">Leaf</tissue>
    </source>
</reference>
<feature type="transmembrane region" description="Helical" evidence="6">
    <location>
        <begin position="1365"/>
        <end position="1386"/>
    </location>
</feature>
<feature type="compositionally biased region" description="Polar residues" evidence="5">
    <location>
        <begin position="887"/>
        <end position="903"/>
    </location>
</feature>
<keyword evidence="10" id="KW-1185">Reference proteome</keyword>
<dbReference type="Proteomes" id="UP000828251">
    <property type="component" value="Unassembled WGS sequence"/>
</dbReference>
<dbReference type="InterPro" id="IPR003661">
    <property type="entry name" value="HisK_dim/P_dom"/>
</dbReference>
<feature type="domain" description="Response regulatory" evidence="8">
    <location>
        <begin position="935"/>
        <end position="1055"/>
    </location>
</feature>
<feature type="domain" description="Response regulatory" evidence="8">
    <location>
        <begin position="1979"/>
        <end position="2099"/>
    </location>
</feature>
<dbReference type="InterPro" id="IPR003594">
    <property type="entry name" value="HATPase_dom"/>
</dbReference>
<dbReference type="InterPro" id="IPR005467">
    <property type="entry name" value="His_kinase_dom"/>
</dbReference>
<feature type="region of interest" description="Disordered" evidence="5">
    <location>
        <begin position="857"/>
        <end position="927"/>
    </location>
</feature>
<dbReference type="InterPro" id="IPR050956">
    <property type="entry name" value="2C_system_His_kinase"/>
</dbReference>
<feature type="compositionally biased region" description="Polar residues" evidence="5">
    <location>
        <begin position="1931"/>
        <end position="1949"/>
    </location>
</feature>
<dbReference type="EC" id="2.7.13.3" evidence="2"/>
<dbReference type="PANTHER" id="PTHR43719">
    <property type="entry name" value="TWO-COMPONENT HISTIDINE KINASE"/>
    <property type="match status" value="1"/>
</dbReference>
<evidence type="ECO:0000256" key="5">
    <source>
        <dbReference type="SAM" id="MobiDB-lite"/>
    </source>
</evidence>
<feature type="region of interest" description="Disordered" evidence="5">
    <location>
        <begin position="1903"/>
        <end position="1973"/>
    </location>
</feature>
<dbReference type="SUPFAM" id="SSF55874">
    <property type="entry name" value="ATPase domain of HSP90 chaperone/DNA topoisomerase II/histidine kinase"/>
    <property type="match status" value="2"/>
</dbReference>
<dbReference type="Pfam" id="PF02518">
    <property type="entry name" value="HATPase_c"/>
    <property type="match status" value="2"/>
</dbReference>
<evidence type="ECO:0000259" key="8">
    <source>
        <dbReference type="PROSITE" id="PS50110"/>
    </source>
</evidence>
<dbReference type="SUPFAM" id="SSF47384">
    <property type="entry name" value="Homodimeric domain of signal transducing histidine kinase"/>
    <property type="match status" value="2"/>
</dbReference>
<evidence type="ECO:0000313" key="10">
    <source>
        <dbReference type="Proteomes" id="UP000828251"/>
    </source>
</evidence>
<feature type="compositionally biased region" description="Basic and acidic residues" evidence="5">
    <location>
        <begin position="1950"/>
        <end position="1966"/>
    </location>
</feature>
<dbReference type="SMART" id="SM00387">
    <property type="entry name" value="HATPase_c"/>
    <property type="match status" value="2"/>
</dbReference>
<evidence type="ECO:0000256" key="6">
    <source>
        <dbReference type="SAM" id="Phobius"/>
    </source>
</evidence>
<keyword evidence="3 4" id="KW-0597">Phosphoprotein</keyword>
<dbReference type="InterPro" id="IPR004358">
    <property type="entry name" value="Sig_transdc_His_kin-like_C"/>
</dbReference>
<dbReference type="EMBL" id="JAIQCV010000008">
    <property type="protein sequence ID" value="KAH1073908.1"/>
    <property type="molecule type" value="Genomic_DNA"/>
</dbReference>
<dbReference type="PANTHER" id="PTHR43719:SF75">
    <property type="entry name" value="HISTIDINE KINASE CKI1"/>
    <property type="match status" value="1"/>
</dbReference>
<dbReference type="PROSITE" id="PS50109">
    <property type="entry name" value="HIS_KIN"/>
    <property type="match status" value="2"/>
</dbReference>
<evidence type="ECO:0000313" key="9">
    <source>
        <dbReference type="EMBL" id="KAH1073908.1"/>
    </source>
</evidence>
<feature type="region of interest" description="Disordered" evidence="5">
    <location>
        <begin position="1782"/>
        <end position="1812"/>
    </location>
</feature>
<sequence length="2102" mass="233062">MQALLVLIPPSIMITWWYKTTRQIEQNVDINTHSLDSGFQSQIHIIANSIPPLYSSAASLAKLLSSSFNQTDEISFDEIETKVAPTLFLAFTTIPYLSQISYVGLEGLVFSYYIYGNQTLSTYANSSFSSRKKHVWYKQPVDNQTGKLYGEPVRSHSFNVVNTSWFQVALNHSWGYSSFENGWNNGGEPLFLTSVSLLGKGVIAMGVPVKRLTDTLGGINLYGGNLSLITMDGKLLLNGIPNTKFINVNGTIFLQFTWPNGVKNFPCSNDTSETYKVDIDGKEYNVRCSTVKISGVQSVYALALPHEGIANFVYSKINYSHIALVVTMVLLVIPLVFFVSSMITNAQREIYLHDKLIKQMEATRQAERKSMNKSLALVGASHDIRAALAGITGYIDLCLANAAPGSDFETYLKQMSLCTQDLLGLLNSILDTSKIEAGMMNLEEEEFNLADLIEHVVDLYHPVGMIKGVDVILDPCDGSIIKLSQVKGDRGKLKQILSNILSNAVKFTFEGHVCVRAWVRKHDFETEKLASTRKGLGKYVSRLLSDENEGNGDVKAESAVRQNRDSVEIVFEVDDTGKGIPKEKQKSVFENYVQVKETATGQVGTGLGLGIVQSLVHLMGGEIGIVDKEFGEKGTCFRFTVFLTACETQGDAMYGGTNSSFAIRNYSPKLGIRTPSPKLDGSQVVLFMQNIERRRVSQKFLESLGISVLVVDQCHQFPSAMKKIQLKLNSLLHSSRRSDMSCRSDISSSSFKDMPLSAMEGAEHKLPFNRRKDTPSFVLLVIDVNAESFSELWRIVAEFRRGLHSTCCKVIWLDKPTSPCIDPKRLDPDDEILLQPFHGSRLHRVIKLLPEFGNLSQGISSSSESSKHPYSKTRSRNTHRNDEIQEYISSSDEQYSKQGSSSPALVHTRGRLKSKGKKEDSAESSNGEMPLIGKRILIAEDNKMLSILAITTATQLGADVEHCENGNEALERVCNGLKAQRNYDYVLMDCEMLPMNGYEATQRIRIEEERYGVRIPIIALTAHTSGTEALEAGMDAHLKKPLVANELMKALLVLVPPSIVITWWYKTTRQVEQNAHSLYSGFQSQIDILANSIPPLNSSAASLAKLLSSSFNQTDDISFDEIETKVAPTLFLAFTTIPFLSQISYVGLEGLFFSYYIYGNQTLSTYANSSFSSRKKHVWYKQPVDNQTGKLYGEPVRSHSFNVVNTSWFHVALNHSWEYSSLENGWNNGGEPLFLTSVSLLGKGVIAMGVPVKRLTDRLGGINLYGGSLSLITMDGKLLLNGIPNTKFIYVNGTIFLQFMWPNGVKNFPCSNDTLETYKVDIDGKEYNVRCSTVEISGVQSVYALALPHEGIASFVYSKINYSHIALVVTMVLLVIPLVFFVSSMITNAQREICLHDKLIKQMEATQQAERKSMNKSLALVGASHDIRAALAGITGFIDLCLANAAPGSDFETYLRQMSLCAQDLLGLLNSILDTSKIEAGMMNLEEQEFNLADLIEHVVDLFHPVGMIKGVDVVLDPCDGSIIKLSPVKGDRGKLVQILSNILSNAVKYTVEGHVCVRAWVGKPDFETEILASTRKGLGKYMSRLFSGKNDGNSNVKAVSAVRQTHDSVEIVFEVDDTGKGIPKEKQKSVFENYVQVKETAAGQVGTGLGLGIVQSLVRLMGGEIGIVDKEFGEKGTCFRFNVFLTAFEIQGDAMYGGTNSSFAIRNYSPKLGIRTPSPKLDGSSHVVLFMQNIERRRVSQKFLESLGISVLVVDHCHHFPSALKKIQSKLNSLLNSSRRSDMSCRSDISSSSSKDMPLSAMEGTEHKLPSNRRKDTTSFILLVIDVDAESFSELWRIVAEFRRGLHSTCCKVIWLDKPTSPCIDPKRLDSGDEILLQPFHGSRLHRVIKLLSEFGNLSQCISSSSESSKHPYGKTRLRHTQRNDEIQGYVSSSNERYSKQGSSSPTLERTRGRLESKRKNKDGGESSNGEKPLIGKRILIAEDNKMLSILAITTATQLGADVEHCENGNEALELVCDGLKAQRNYDYILMDCQMLPMNGYEATRRIRVEEERYGVRIPIIALTAHTSGKEAMEAGMDAHLNKPLKTNELMEVIESIETKE</sequence>
<evidence type="ECO:0000259" key="7">
    <source>
        <dbReference type="PROSITE" id="PS50109"/>
    </source>
</evidence>
<dbReference type="Pfam" id="PF00072">
    <property type="entry name" value="Response_reg"/>
    <property type="match status" value="2"/>
</dbReference>
<feature type="compositionally biased region" description="Basic residues" evidence="5">
    <location>
        <begin position="1913"/>
        <end position="1922"/>
    </location>
</feature>
<accession>A0A9D3ZZ17</accession>
<evidence type="ECO:0000256" key="1">
    <source>
        <dbReference type="ARBA" id="ARBA00000085"/>
    </source>
</evidence>
<dbReference type="Gene3D" id="3.40.50.2300">
    <property type="match status" value="2"/>
</dbReference>
<dbReference type="GO" id="GO:0000155">
    <property type="term" value="F:phosphorelay sensor kinase activity"/>
    <property type="evidence" value="ECO:0007669"/>
    <property type="project" value="InterPro"/>
</dbReference>
<keyword evidence="6" id="KW-0472">Membrane</keyword>
<comment type="catalytic activity">
    <reaction evidence="1">
        <text>ATP + protein L-histidine = ADP + protein N-phospho-L-histidine.</text>
        <dbReference type="EC" id="2.7.13.3"/>
    </reaction>
</comment>
<feature type="compositionally biased region" description="Basic residues" evidence="5">
    <location>
        <begin position="869"/>
        <end position="878"/>
    </location>
</feature>
<dbReference type="InterPro" id="IPR036890">
    <property type="entry name" value="HATPase_C_sf"/>
</dbReference>
<evidence type="ECO:0000256" key="4">
    <source>
        <dbReference type="PROSITE-ProRule" id="PRU00169"/>
    </source>
</evidence>
<evidence type="ECO:0000256" key="2">
    <source>
        <dbReference type="ARBA" id="ARBA00012438"/>
    </source>
</evidence>
<dbReference type="InterPro" id="IPR001789">
    <property type="entry name" value="Sig_transdc_resp-reg_receiver"/>
</dbReference>
<dbReference type="Gene3D" id="1.10.287.130">
    <property type="match status" value="2"/>
</dbReference>
<dbReference type="InterPro" id="IPR036097">
    <property type="entry name" value="HisK_dim/P_sf"/>
</dbReference>
<keyword evidence="6" id="KW-0812">Transmembrane</keyword>
<dbReference type="Pfam" id="PF00512">
    <property type="entry name" value="HisKA"/>
    <property type="match status" value="2"/>
</dbReference>
<feature type="modified residue" description="4-aspartylphosphate" evidence="4">
    <location>
        <position position="989"/>
    </location>
</feature>
<feature type="modified residue" description="4-aspartylphosphate" evidence="4">
    <location>
        <position position="2033"/>
    </location>
</feature>
<dbReference type="Gene3D" id="3.30.565.10">
    <property type="entry name" value="Histidine kinase-like ATPase, C-terminal domain"/>
    <property type="match status" value="2"/>
</dbReference>
<comment type="caution">
    <text evidence="9">The sequence shown here is derived from an EMBL/GenBank/DDBJ whole genome shotgun (WGS) entry which is preliminary data.</text>
</comment>
<evidence type="ECO:0000256" key="3">
    <source>
        <dbReference type="ARBA" id="ARBA00022553"/>
    </source>
</evidence>
<dbReference type="InterPro" id="IPR011006">
    <property type="entry name" value="CheY-like_superfamily"/>
</dbReference>
<feature type="transmembrane region" description="Helical" evidence="6">
    <location>
        <begin position="322"/>
        <end position="343"/>
    </location>
</feature>
<dbReference type="PROSITE" id="PS50110">
    <property type="entry name" value="RESPONSE_REGULATORY"/>
    <property type="match status" value="2"/>
</dbReference>
<dbReference type="SMART" id="SM00448">
    <property type="entry name" value="REC"/>
    <property type="match status" value="2"/>
</dbReference>
<proteinExistence type="predicted"/>
<feature type="domain" description="Histidine kinase" evidence="7">
    <location>
        <begin position="1422"/>
        <end position="1688"/>
    </location>
</feature>
<gene>
    <name evidence="9" type="ORF">J1N35_026236</name>
</gene>
<name>A0A9D3ZZ17_9ROSI</name>
<dbReference type="CDD" id="cd00082">
    <property type="entry name" value="HisKA"/>
    <property type="match status" value="2"/>
</dbReference>
<feature type="compositionally biased region" description="Low complexity" evidence="5">
    <location>
        <begin position="1787"/>
        <end position="1803"/>
    </location>
</feature>
<dbReference type="PRINTS" id="PR00344">
    <property type="entry name" value="BCTRLSENSOR"/>
</dbReference>
<dbReference type="CDD" id="cd17546">
    <property type="entry name" value="REC_hyHK_CKI1_RcsC-like"/>
    <property type="match status" value="2"/>
</dbReference>